<dbReference type="GO" id="GO:0005576">
    <property type="term" value="C:extracellular region"/>
    <property type="evidence" value="ECO:0007669"/>
    <property type="project" value="UniProtKB-SubCell"/>
</dbReference>
<evidence type="ECO:0008006" key="7">
    <source>
        <dbReference type="Google" id="ProtNLM"/>
    </source>
</evidence>
<reference evidence="5 6" key="1">
    <citation type="submission" date="2019-02" db="EMBL/GenBank/DDBJ databases">
        <title>Genome sequencing of the rare red list fungi Phlebia centrifuga.</title>
        <authorList>
            <person name="Buettner E."/>
            <person name="Kellner H."/>
        </authorList>
    </citation>
    <scope>NUCLEOTIDE SEQUENCE [LARGE SCALE GENOMIC DNA]</scope>
    <source>
        <strain evidence="5 6">DSM 108282</strain>
    </source>
</reference>
<dbReference type="Proteomes" id="UP000309038">
    <property type="component" value="Unassembled WGS sequence"/>
</dbReference>
<name>A0A4S4KLL5_9APHY</name>
<gene>
    <name evidence="5" type="ORF">EW026_g3301</name>
</gene>
<dbReference type="SUPFAM" id="SSF50685">
    <property type="entry name" value="Barwin-like endoglucanases"/>
    <property type="match status" value="1"/>
</dbReference>
<feature type="chain" id="PRO_5020889828" description="Cerato-platanin" evidence="4">
    <location>
        <begin position="19"/>
        <end position="146"/>
    </location>
</feature>
<evidence type="ECO:0000256" key="3">
    <source>
        <dbReference type="ARBA" id="ARBA00022525"/>
    </source>
</evidence>
<comment type="subcellular location">
    <subcellularLocation>
        <location evidence="1">Secreted</location>
    </subcellularLocation>
</comment>
<proteinExistence type="inferred from homology"/>
<dbReference type="InterPro" id="IPR036908">
    <property type="entry name" value="RlpA-like_sf"/>
</dbReference>
<accession>A0A4S4KLL5</accession>
<evidence type="ECO:0000256" key="1">
    <source>
        <dbReference type="ARBA" id="ARBA00004613"/>
    </source>
</evidence>
<protein>
    <recommendedName>
        <fullName evidence="7">Cerato-platanin</fullName>
    </recommendedName>
</protein>
<keyword evidence="3" id="KW-0964">Secreted</keyword>
<sequence length="146" mass="14925">MKFFALTSFLCAITVALASPTTTTTVSVSYDQTYDNAAGSLDTVACSDGPNGMLTKGYTTFGSLPGFSNIGGAAVVGGWDSAECGTCWQLTYNGNTINVLAIDSTLTGFNIALGAMNRLTNNEGVFLGRINAQAQQVAGTACGLPA</sequence>
<evidence type="ECO:0000313" key="6">
    <source>
        <dbReference type="Proteomes" id="UP000309038"/>
    </source>
</evidence>
<dbReference type="EMBL" id="SGPJ01000097">
    <property type="protein sequence ID" value="THG98976.1"/>
    <property type="molecule type" value="Genomic_DNA"/>
</dbReference>
<keyword evidence="4" id="KW-0732">Signal</keyword>
<dbReference type="Gene3D" id="2.40.40.10">
    <property type="entry name" value="RlpA-like domain"/>
    <property type="match status" value="1"/>
</dbReference>
<evidence type="ECO:0000256" key="4">
    <source>
        <dbReference type="SAM" id="SignalP"/>
    </source>
</evidence>
<dbReference type="CDD" id="cd22778">
    <property type="entry name" value="DPBB_CEPL-like"/>
    <property type="match status" value="1"/>
</dbReference>
<dbReference type="InterPro" id="IPR010829">
    <property type="entry name" value="Cerato-platanin"/>
</dbReference>
<comment type="similarity">
    <text evidence="2">Belongs to the cerato-platanin family.</text>
</comment>
<evidence type="ECO:0000313" key="5">
    <source>
        <dbReference type="EMBL" id="THG98976.1"/>
    </source>
</evidence>
<evidence type="ECO:0000256" key="2">
    <source>
        <dbReference type="ARBA" id="ARBA00010421"/>
    </source>
</evidence>
<feature type="signal peptide" evidence="4">
    <location>
        <begin position="1"/>
        <end position="18"/>
    </location>
</feature>
<organism evidence="5 6">
    <name type="scientific">Hermanssonia centrifuga</name>
    <dbReference type="NCBI Taxonomy" id="98765"/>
    <lineage>
        <taxon>Eukaryota</taxon>
        <taxon>Fungi</taxon>
        <taxon>Dikarya</taxon>
        <taxon>Basidiomycota</taxon>
        <taxon>Agaricomycotina</taxon>
        <taxon>Agaricomycetes</taxon>
        <taxon>Polyporales</taxon>
        <taxon>Meruliaceae</taxon>
        <taxon>Hermanssonia</taxon>
    </lineage>
</organism>
<dbReference type="AlphaFoldDB" id="A0A4S4KLL5"/>
<keyword evidence="6" id="KW-1185">Reference proteome</keyword>
<dbReference type="Pfam" id="PF07249">
    <property type="entry name" value="Cerato-platanin"/>
    <property type="match status" value="1"/>
</dbReference>
<comment type="caution">
    <text evidence="5">The sequence shown here is derived from an EMBL/GenBank/DDBJ whole genome shotgun (WGS) entry which is preliminary data.</text>
</comment>